<dbReference type="GeneTree" id="ENSGT00390000006191"/>
<dbReference type="CDD" id="cd09256">
    <property type="entry name" value="AP_MuD_MHD"/>
    <property type="match status" value="1"/>
</dbReference>
<comment type="subunit">
    <text evidence="2">Probably part of the adaptor protein complex 5 (AP-5) a tetramer composed of AP5B1, AP5M1, AP5S1 and AP5Z1.</text>
</comment>
<dbReference type="PANTHER" id="PTHR16082:SF2">
    <property type="entry name" value="AP-5 COMPLEX SUBUNIT MU-1"/>
    <property type="match status" value="1"/>
</dbReference>
<dbReference type="InterPro" id="IPR036168">
    <property type="entry name" value="AP2_Mu_C_sf"/>
</dbReference>
<evidence type="ECO:0000256" key="3">
    <source>
        <dbReference type="ARBA" id="ARBA00021851"/>
    </source>
</evidence>
<protein>
    <recommendedName>
        <fullName evidence="3">AP-5 complex subunit mu-1</fullName>
    </recommendedName>
    <alternativeName>
        <fullName evidence="8">Adaptor-related protein complex 5 subunit mu-1</fullName>
    </alternativeName>
</protein>
<reference evidence="10" key="1">
    <citation type="submission" date="2025-08" db="UniProtKB">
        <authorList>
            <consortium name="Ensembl"/>
        </authorList>
    </citation>
    <scope>IDENTIFICATION</scope>
</reference>
<dbReference type="InterPro" id="IPR028565">
    <property type="entry name" value="MHD"/>
</dbReference>
<dbReference type="GO" id="GO:0016197">
    <property type="term" value="P:endosomal transport"/>
    <property type="evidence" value="ECO:0007669"/>
    <property type="project" value="TreeGrafter"/>
</dbReference>
<keyword evidence="5" id="KW-0653">Protein transport</keyword>
<dbReference type="SUPFAM" id="SSF49447">
    <property type="entry name" value="Second domain of Mu2 adaptin subunit (ap50) of ap2 adaptor"/>
    <property type="match status" value="1"/>
</dbReference>
<dbReference type="InterPro" id="IPR039591">
    <property type="entry name" value="AP5M1"/>
</dbReference>
<proteinExistence type="inferred from homology"/>
<evidence type="ECO:0000256" key="2">
    <source>
        <dbReference type="ARBA" id="ARBA00011174"/>
    </source>
</evidence>
<accession>S4RSQ2</accession>
<dbReference type="STRING" id="7757.ENSPMAP00000008242"/>
<evidence type="ECO:0000259" key="9">
    <source>
        <dbReference type="PROSITE" id="PS51072"/>
    </source>
</evidence>
<evidence type="ECO:0000256" key="5">
    <source>
        <dbReference type="ARBA" id="ARBA00022927"/>
    </source>
</evidence>
<comment type="subcellular location">
    <subcellularLocation>
        <location evidence="7">Endomembrane system</location>
        <topology evidence="7">Peripheral membrane protein</topology>
        <orientation evidence="7">Cytoplasmic side</orientation>
    </subcellularLocation>
</comment>
<dbReference type="HOGENOM" id="CLU_033295_0_0_1"/>
<dbReference type="AlphaFoldDB" id="S4RSQ2"/>
<dbReference type="GO" id="GO:0015031">
    <property type="term" value="P:protein transport"/>
    <property type="evidence" value="ECO:0007669"/>
    <property type="project" value="UniProtKB-KW"/>
</dbReference>
<dbReference type="GO" id="GO:0005770">
    <property type="term" value="C:late endosome"/>
    <property type="evidence" value="ECO:0007669"/>
    <property type="project" value="TreeGrafter"/>
</dbReference>
<reference evidence="10" key="2">
    <citation type="submission" date="2025-09" db="UniProtKB">
        <authorList>
            <consortium name="Ensembl"/>
        </authorList>
    </citation>
    <scope>IDENTIFICATION</scope>
</reference>
<evidence type="ECO:0000256" key="4">
    <source>
        <dbReference type="ARBA" id="ARBA00022448"/>
    </source>
</evidence>
<dbReference type="GO" id="GO:0005829">
    <property type="term" value="C:cytosol"/>
    <property type="evidence" value="ECO:0007669"/>
    <property type="project" value="TreeGrafter"/>
</dbReference>
<name>S4RSQ2_PETMA</name>
<keyword evidence="6" id="KW-0472">Membrane</keyword>
<dbReference type="Ensembl" id="ENSPMAT00000008280.1">
    <property type="protein sequence ID" value="ENSPMAP00000008242.1"/>
    <property type="gene ID" value="ENSPMAG00000007477.1"/>
</dbReference>
<dbReference type="Pfam" id="PF00928">
    <property type="entry name" value="Adap_comp_sub"/>
    <property type="match status" value="1"/>
</dbReference>
<keyword evidence="4" id="KW-0813">Transport</keyword>
<evidence type="ECO:0000256" key="1">
    <source>
        <dbReference type="ARBA" id="ARBA00005324"/>
    </source>
</evidence>
<evidence type="ECO:0000256" key="8">
    <source>
        <dbReference type="ARBA" id="ARBA00030827"/>
    </source>
</evidence>
<dbReference type="PANTHER" id="PTHR16082">
    <property type="entry name" value="AP-5 COMPLEX SUBUNIT MU-1"/>
    <property type="match status" value="1"/>
</dbReference>
<feature type="domain" description="MHD" evidence="9">
    <location>
        <begin position="229"/>
        <end position="496"/>
    </location>
</feature>
<dbReference type="GO" id="GO:0005764">
    <property type="term" value="C:lysosome"/>
    <property type="evidence" value="ECO:0007669"/>
    <property type="project" value="TreeGrafter"/>
</dbReference>
<dbReference type="PROSITE" id="PS51072">
    <property type="entry name" value="MHD"/>
    <property type="match status" value="1"/>
</dbReference>
<organism evidence="10">
    <name type="scientific">Petromyzon marinus</name>
    <name type="common">Sea lamprey</name>
    <dbReference type="NCBI Taxonomy" id="7757"/>
    <lineage>
        <taxon>Eukaryota</taxon>
        <taxon>Metazoa</taxon>
        <taxon>Chordata</taxon>
        <taxon>Craniata</taxon>
        <taxon>Vertebrata</taxon>
        <taxon>Cyclostomata</taxon>
        <taxon>Hyperoartia</taxon>
        <taxon>Petromyzontiformes</taxon>
        <taxon>Petromyzontidae</taxon>
        <taxon>Petromyzon</taxon>
    </lineage>
</organism>
<evidence type="ECO:0000256" key="7">
    <source>
        <dbReference type="ARBA" id="ARBA00029433"/>
    </source>
</evidence>
<dbReference type="OMA" id="KEHPTDY"/>
<evidence type="ECO:0000313" key="10">
    <source>
        <dbReference type="Ensembl" id="ENSPMAP00000008242.1"/>
    </source>
</evidence>
<evidence type="ECO:0000256" key="6">
    <source>
        <dbReference type="ARBA" id="ARBA00023136"/>
    </source>
</evidence>
<dbReference type="Gene3D" id="2.60.40.1170">
    <property type="entry name" value="Mu homology domain, subdomain B"/>
    <property type="match status" value="1"/>
</dbReference>
<sequence>MSVRALWVVSRKPWSALFSCFRMYRRYPTVEAQARRLNGHSYSPAPTHEELLRLIGNNKRSRNHHHHSGDSDDDIDDPDCCSDDVDDCGVGLFHAGLVASVHGQSAWPLLVTRATPEWHLVCLPLVEGPLEPRPPLGMILGVPQGLALLQGMAAFMVDQQQSKPGAVDAKVAQFSTLMMYACPFGRPAETDFRVLLRELATPSGSSGTSEQQQQRPAPAWRPLCAQRVKPLVRMSVAEVVRSVQYGRRDVPDVWEVYGSVECKCELDSTPDVSANLTLPANGVPLEDLLLHHCVLAPDPQLVCPLSVAAPNGGDLSFTGPYRFRFVPPHDGFALCSYTAQAPIPPVRGSFRLALEKDEDKLTLDLRLHETVKNSFDHFEARIPLANSGPITNVAYKVSCGQLEALRDQDLLIWTIGQRFPKSLEASLVACVGVSSEKEAVDISCNVLDSYVQLRFKIQDYTLTGCAVDPHSIQVQPPVKPKLITARELVSAEYIIWNKLGDAPIAYRPDAYA</sequence>
<dbReference type="GO" id="GO:0030119">
    <property type="term" value="C:AP-type membrane coat adaptor complex"/>
    <property type="evidence" value="ECO:0007669"/>
    <property type="project" value="TreeGrafter"/>
</dbReference>
<comment type="similarity">
    <text evidence="1">Belongs to the adaptor complexes medium subunit family.</text>
</comment>